<comment type="subcellular location">
    <subcellularLocation>
        <location evidence="1">Nucleus</location>
    </subcellularLocation>
</comment>
<protein>
    <recommendedName>
        <fullName evidence="3">Transposase IS30-like HTH domain-containing protein</fullName>
    </recommendedName>
</protein>
<feature type="domain" description="Transposase IS30-like HTH" evidence="3">
    <location>
        <begin position="4"/>
        <end position="42"/>
    </location>
</feature>
<evidence type="ECO:0000259" key="3">
    <source>
        <dbReference type="Pfam" id="PF13936"/>
    </source>
</evidence>
<reference evidence="4 5" key="1">
    <citation type="journal article" date="2019" name="Sci. Rep.">
        <title>Orb-weaving spider Araneus ventricosus genome elucidates the spidroin gene catalogue.</title>
        <authorList>
            <person name="Kono N."/>
            <person name="Nakamura H."/>
            <person name="Ohtoshi R."/>
            <person name="Moran D.A.P."/>
            <person name="Shinohara A."/>
            <person name="Yoshida Y."/>
            <person name="Fujiwara M."/>
            <person name="Mori M."/>
            <person name="Tomita M."/>
            <person name="Arakawa K."/>
        </authorList>
    </citation>
    <scope>NUCLEOTIDE SEQUENCE [LARGE SCALE GENOMIC DNA]</scope>
</reference>
<dbReference type="Gene3D" id="1.10.10.10">
    <property type="entry name" value="Winged helix-like DNA-binding domain superfamily/Winged helix DNA-binding domain"/>
    <property type="match status" value="1"/>
</dbReference>
<dbReference type="InterPro" id="IPR009057">
    <property type="entry name" value="Homeodomain-like_sf"/>
</dbReference>
<dbReference type="OrthoDB" id="6433509at2759"/>
<comment type="caution">
    <text evidence="4">The sequence shown here is derived from an EMBL/GenBank/DDBJ whole genome shotgun (WGS) entry which is preliminary data.</text>
</comment>
<evidence type="ECO:0000313" key="5">
    <source>
        <dbReference type="Proteomes" id="UP000499080"/>
    </source>
</evidence>
<feature type="compositionally biased region" description="Basic and acidic residues" evidence="2">
    <location>
        <begin position="59"/>
        <end position="72"/>
    </location>
</feature>
<dbReference type="SUPFAM" id="SSF46689">
    <property type="entry name" value="Homeodomain-like"/>
    <property type="match status" value="1"/>
</dbReference>
<evidence type="ECO:0000313" key="4">
    <source>
        <dbReference type="EMBL" id="GBM18636.1"/>
    </source>
</evidence>
<organism evidence="4 5">
    <name type="scientific">Araneus ventricosus</name>
    <name type="common">Orbweaver spider</name>
    <name type="synonym">Epeira ventricosa</name>
    <dbReference type="NCBI Taxonomy" id="182803"/>
    <lineage>
        <taxon>Eukaryota</taxon>
        <taxon>Metazoa</taxon>
        <taxon>Ecdysozoa</taxon>
        <taxon>Arthropoda</taxon>
        <taxon>Chelicerata</taxon>
        <taxon>Arachnida</taxon>
        <taxon>Araneae</taxon>
        <taxon>Araneomorphae</taxon>
        <taxon>Entelegynae</taxon>
        <taxon>Araneoidea</taxon>
        <taxon>Araneidae</taxon>
        <taxon>Araneus</taxon>
    </lineage>
</organism>
<proteinExistence type="predicted"/>
<dbReference type="GO" id="GO:0005634">
    <property type="term" value="C:nucleus"/>
    <property type="evidence" value="ECO:0007669"/>
    <property type="project" value="UniProtKB-SubCell"/>
</dbReference>
<gene>
    <name evidence="4" type="ORF">AVEN_164758_1</name>
</gene>
<evidence type="ECO:0000256" key="2">
    <source>
        <dbReference type="SAM" id="MobiDB-lite"/>
    </source>
</evidence>
<dbReference type="AlphaFoldDB" id="A0A4Y2DRJ3"/>
<accession>A0A4Y2DRJ3</accession>
<keyword evidence="5" id="KW-1185">Reference proteome</keyword>
<dbReference type="Pfam" id="PF13936">
    <property type="entry name" value="HTH_38"/>
    <property type="match status" value="1"/>
</dbReference>
<name>A0A4Y2DRJ3_ARAVE</name>
<sequence>MAGYQDLSNFERGRIIGAREMGHSISEIAKKFGYSHTAISRVYHKYRVSGKTSNLRHRRDQEKTLKERDRRRPRETLNELDVQHFLKLLQISMLGH</sequence>
<evidence type="ECO:0000256" key="1">
    <source>
        <dbReference type="ARBA" id="ARBA00004123"/>
    </source>
</evidence>
<dbReference type="EMBL" id="BGPR01000408">
    <property type="protein sequence ID" value="GBM18636.1"/>
    <property type="molecule type" value="Genomic_DNA"/>
</dbReference>
<dbReference type="InterPro" id="IPR036388">
    <property type="entry name" value="WH-like_DNA-bd_sf"/>
</dbReference>
<dbReference type="Proteomes" id="UP000499080">
    <property type="component" value="Unassembled WGS sequence"/>
</dbReference>
<dbReference type="InterPro" id="IPR025246">
    <property type="entry name" value="IS30-like_HTH"/>
</dbReference>
<feature type="region of interest" description="Disordered" evidence="2">
    <location>
        <begin position="50"/>
        <end position="72"/>
    </location>
</feature>